<sequence>KGVNGKQAAFAVRKYHGPQTLPLIVFDDLKKADMPIFYLHSSSLVFFIFHFQYHMSFLIPP</sequence>
<feature type="non-terminal residue" evidence="2">
    <location>
        <position position="1"/>
    </location>
</feature>
<keyword evidence="1" id="KW-0472">Membrane</keyword>
<evidence type="ECO:0000256" key="1">
    <source>
        <dbReference type="SAM" id="Phobius"/>
    </source>
</evidence>
<organism evidence="2 3">
    <name type="scientific">Paxillus rubicundulus Ve08.2h10</name>
    <dbReference type="NCBI Taxonomy" id="930991"/>
    <lineage>
        <taxon>Eukaryota</taxon>
        <taxon>Fungi</taxon>
        <taxon>Dikarya</taxon>
        <taxon>Basidiomycota</taxon>
        <taxon>Agaricomycotina</taxon>
        <taxon>Agaricomycetes</taxon>
        <taxon>Agaricomycetidae</taxon>
        <taxon>Boletales</taxon>
        <taxon>Paxilineae</taxon>
        <taxon>Paxillaceae</taxon>
        <taxon>Paxillus</taxon>
    </lineage>
</organism>
<accession>A0A0D0D9V5</accession>
<evidence type="ECO:0000313" key="2">
    <source>
        <dbReference type="EMBL" id="KIK80621.1"/>
    </source>
</evidence>
<protein>
    <submittedName>
        <fullName evidence="2">Uncharacterized protein</fullName>
    </submittedName>
</protein>
<dbReference type="InParanoid" id="A0A0D0D9V5"/>
<dbReference type="Proteomes" id="UP000054538">
    <property type="component" value="Unassembled WGS sequence"/>
</dbReference>
<dbReference type="AlphaFoldDB" id="A0A0D0D9V5"/>
<dbReference type="HOGENOM" id="CLU_2929044_0_0_1"/>
<feature type="transmembrane region" description="Helical" evidence="1">
    <location>
        <begin position="36"/>
        <end position="53"/>
    </location>
</feature>
<evidence type="ECO:0000313" key="3">
    <source>
        <dbReference type="Proteomes" id="UP000054538"/>
    </source>
</evidence>
<keyword evidence="1" id="KW-0812">Transmembrane</keyword>
<reference evidence="3" key="2">
    <citation type="submission" date="2015-01" db="EMBL/GenBank/DDBJ databases">
        <title>Evolutionary Origins and Diversification of the Mycorrhizal Mutualists.</title>
        <authorList>
            <consortium name="DOE Joint Genome Institute"/>
            <consortium name="Mycorrhizal Genomics Consortium"/>
            <person name="Kohler A."/>
            <person name="Kuo A."/>
            <person name="Nagy L.G."/>
            <person name="Floudas D."/>
            <person name="Copeland A."/>
            <person name="Barry K.W."/>
            <person name="Cichocki N."/>
            <person name="Veneault-Fourrey C."/>
            <person name="LaButti K."/>
            <person name="Lindquist E.A."/>
            <person name="Lipzen A."/>
            <person name="Lundell T."/>
            <person name="Morin E."/>
            <person name="Murat C."/>
            <person name="Riley R."/>
            <person name="Ohm R."/>
            <person name="Sun H."/>
            <person name="Tunlid A."/>
            <person name="Henrissat B."/>
            <person name="Grigoriev I.V."/>
            <person name="Hibbett D.S."/>
            <person name="Martin F."/>
        </authorList>
    </citation>
    <scope>NUCLEOTIDE SEQUENCE [LARGE SCALE GENOMIC DNA]</scope>
    <source>
        <strain evidence="3">Ve08.2h10</strain>
    </source>
</reference>
<dbReference type="EMBL" id="KN825973">
    <property type="protein sequence ID" value="KIK80621.1"/>
    <property type="molecule type" value="Genomic_DNA"/>
</dbReference>
<reference evidence="2 3" key="1">
    <citation type="submission" date="2014-04" db="EMBL/GenBank/DDBJ databases">
        <authorList>
            <consortium name="DOE Joint Genome Institute"/>
            <person name="Kuo A."/>
            <person name="Kohler A."/>
            <person name="Jargeat P."/>
            <person name="Nagy L.G."/>
            <person name="Floudas D."/>
            <person name="Copeland A."/>
            <person name="Barry K.W."/>
            <person name="Cichocki N."/>
            <person name="Veneault-Fourrey C."/>
            <person name="LaButti K."/>
            <person name="Lindquist E.A."/>
            <person name="Lipzen A."/>
            <person name="Lundell T."/>
            <person name="Morin E."/>
            <person name="Murat C."/>
            <person name="Sun H."/>
            <person name="Tunlid A."/>
            <person name="Henrissat B."/>
            <person name="Grigoriev I.V."/>
            <person name="Hibbett D.S."/>
            <person name="Martin F."/>
            <person name="Nordberg H.P."/>
            <person name="Cantor M.N."/>
            <person name="Hua S.X."/>
        </authorList>
    </citation>
    <scope>NUCLEOTIDE SEQUENCE [LARGE SCALE GENOMIC DNA]</scope>
    <source>
        <strain evidence="2 3">Ve08.2h10</strain>
    </source>
</reference>
<proteinExistence type="predicted"/>
<keyword evidence="3" id="KW-1185">Reference proteome</keyword>
<keyword evidence="1" id="KW-1133">Transmembrane helix</keyword>
<gene>
    <name evidence="2" type="ORF">PAXRUDRAFT_158167</name>
</gene>
<name>A0A0D0D9V5_9AGAM</name>